<accession>A0A8S0VJQ6</accession>
<name>A0A8S0VJQ6_OLEEU</name>
<proteinExistence type="predicted"/>
<dbReference type="Gramene" id="OE9A075263T1">
    <property type="protein sequence ID" value="OE9A075263C1"/>
    <property type="gene ID" value="OE9A075263"/>
</dbReference>
<keyword evidence="2" id="KW-1185">Reference proteome</keyword>
<evidence type="ECO:0000313" key="1">
    <source>
        <dbReference type="EMBL" id="CAA3029997.1"/>
    </source>
</evidence>
<gene>
    <name evidence="1" type="ORF">OLEA9_A075263</name>
</gene>
<dbReference type="AlphaFoldDB" id="A0A8S0VJQ6"/>
<reference evidence="1 2" key="1">
    <citation type="submission" date="2019-12" db="EMBL/GenBank/DDBJ databases">
        <authorList>
            <person name="Alioto T."/>
            <person name="Alioto T."/>
            <person name="Gomez Garrido J."/>
        </authorList>
    </citation>
    <scope>NUCLEOTIDE SEQUENCE [LARGE SCALE GENOMIC DNA]</scope>
</reference>
<evidence type="ECO:0000313" key="2">
    <source>
        <dbReference type="Proteomes" id="UP000594638"/>
    </source>
</evidence>
<dbReference type="EMBL" id="CACTIH010009343">
    <property type="protein sequence ID" value="CAA3029997.1"/>
    <property type="molecule type" value="Genomic_DNA"/>
</dbReference>
<protein>
    <submittedName>
        <fullName evidence="1">Uncharacterized protein</fullName>
    </submittedName>
</protein>
<organism evidence="1 2">
    <name type="scientific">Olea europaea subsp. europaea</name>
    <dbReference type="NCBI Taxonomy" id="158383"/>
    <lineage>
        <taxon>Eukaryota</taxon>
        <taxon>Viridiplantae</taxon>
        <taxon>Streptophyta</taxon>
        <taxon>Embryophyta</taxon>
        <taxon>Tracheophyta</taxon>
        <taxon>Spermatophyta</taxon>
        <taxon>Magnoliopsida</taxon>
        <taxon>eudicotyledons</taxon>
        <taxon>Gunneridae</taxon>
        <taxon>Pentapetalae</taxon>
        <taxon>asterids</taxon>
        <taxon>lamiids</taxon>
        <taxon>Lamiales</taxon>
        <taxon>Oleaceae</taxon>
        <taxon>Oleeae</taxon>
        <taxon>Olea</taxon>
    </lineage>
</organism>
<sequence>MQQWLDAQTCVKVGLLVGVSGSRFVLVACDVSSMFVEADFVGAMWVLWCDVVQCGDVRIFSGDNVGGGSGGGDGVVQTTTMILFCVFGGGGGFGCINFVDVSVGVGVGVGVGGGDTVMVVASNGGGSGVGDDRLFDM</sequence>
<comment type="caution">
    <text evidence="1">The sequence shown here is derived from an EMBL/GenBank/DDBJ whole genome shotgun (WGS) entry which is preliminary data.</text>
</comment>
<dbReference type="Proteomes" id="UP000594638">
    <property type="component" value="Unassembled WGS sequence"/>
</dbReference>